<feature type="compositionally biased region" description="Basic and acidic residues" evidence="1">
    <location>
        <begin position="85"/>
        <end position="102"/>
    </location>
</feature>
<evidence type="ECO:0000313" key="3">
    <source>
        <dbReference type="EMBL" id="GFD06262.1"/>
    </source>
</evidence>
<proteinExistence type="predicted"/>
<feature type="non-terminal residue" evidence="3">
    <location>
        <position position="192"/>
    </location>
</feature>
<dbReference type="GO" id="GO:0003676">
    <property type="term" value="F:nucleic acid binding"/>
    <property type="evidence" value="ECO:0007669"/>
    <property type="project" value="InterPro"/>
</dbReference>
<comment type="caution">
    <text evidence="3">The sequence shown here is derived from an EMBL/GenBank/DDBJ whole genome shotgun (WGS) entry which is preliminary data.</text>
</comment>
<sequence length="192" mass="22000">FKTLTREEFCPDNEMQKLETEFWNHAMVGDGHAAYMDRFHELARLVPHLVTPENKRIERDVQKARTLTHEAIRNGSLKKNLKKRGNNEESSRDINVRDDNKRTKTGNAFATTTNPVRREYNGPIPKCVNCNLHYPSETPCRDCFNCDRLGHMAKDYRVSPRMVNLVNARNLTAAPGACYECGGTDHLKAAWP</sequence>
<reference evidence="3" key="1">
    <citation type="journal article" date="2019" name="Sci. Rep.">
        <title>Draft genome of Tanacetum cinerariifolium, the natural source of mosquito coil.</title>
        <authorList>
            <person name="Yamashiro T."/>
            <person name="Shiraishi A."/>
            <person name="Satake H."/>
            <person name="Nakayama K."/>
        </authorList>
    </citation>
    <scope>NUCLEOTIDE SEQUENCE</scope>
</reference>
<evidence type="ECO:0000259" key="2">
    <source>
        <dbReference type="Pfam" id="PF00098"/>
    </source>
</evidence>
<name>A0A699T733_TANCI</name>
<organism evidence="3">
    <name type="scientific">Tanacetum cinerariifolium</name>
    <name type="common">Dalmatian daisy</name>
    <name type="synonym">Chrysanthemum cinerariifolium</name>
    <dbReference type="NCBI Taxonomy" id="118510"/>
    <lineage>
        <taxon>Eukaryota</taxon>
        <taxon>Viridiplantae</taxon>
        <taxon>Streptophyta</taxon>
        <taxon>Embryophyta</taxon>
        <taxon>Tracheophyta</taxon>
        <taxon>Spermatophyta</taxon>
        <taxon>Magnoliopsida</taxon>
        <taxon>eudicotyledons</taxon>
        <taxon>Gunneridae</taxon>
        <taxon>Pentapetalae</taxon>
        <taxon>asterids</taxon>
        <taxon>campanulids</taxon>
        <taxon>Asterales</taxon>
        <taxon>Asteraceae</taxon>
        <taxon>Asteroideae</taxon>
        <taxon>Anthemideae</taxon>
        <taxon>Anthemidinae</taxon>
        <taxon>Tanacetum</taxon>
    </lineage>
</organism>
<feature type="non-terminal residue" evidence="3">
    <location>
        <position position="1"/>
    </location>
</feature>
<feature type="domain" description="CCHC-type" evidence="2">
    <location>
        <begin position="143"/>
        <end position="155"/>
    </location>
</feature>
<dbReference type="Pfam" id="PF00098">
    <property type="entry name" value="zf-CCHC"/>
    <property type="match status" value="1"/>
</dbReference>
<feature type="region of interest" description="Disordered" evidence="1">
    <location>
        <begin position="68"/>
        <end position="108"/>
    </location>
</feature>
<dbReference type="EMBL" id="BKCJ011223691">
    <property type="protein sequence ID" value="GFD06262.1"/>
    <property type="molecule type" value="Genomic_DNA"/>
</dbReference>
<protein>
    <recommendedName>
        <fullName evidence="2">CCHC-type domain-containing protein</fullName>
    </recommendedName>
</protein>
<gene>
    <name evidence="3" type="ORF">Tci_878231</name>
</gene>
<accession>A0A699T733</accession>
<dbReference type="InterPro" id="IPR001878">
    <property type="entry name" value="Znf_CCHC"/>
</dbReference>
<dbReference type="AlphaFoldDB" id="A0A699T733"/>
<dbReference type="Gene3D" id="4.10.60.10">
    <property type="entry name" value="Zinc finger, CCHC-type"/>
    <property type="match status" value="1"/>
</dbReference>
<dbReference type="GO" id="GO:0008270">
    <property type="term" value="F:zinc ion binding"/>
    <property type="evidence" value="ECO:0007669"/>
    <property type="project" value="InterPro"/>
</dbReference>
<evidence type="ECO:0000256" key="1">
    <source>
        <dbReference type="SAM" id="MobiDB-lite"/>
    </source>
</evidence>